<keyword evidence="7 12" id="KW-0418">Kinase</keyword>
<accession>A0ABR8PTZ3</accession>
<dbReference type="PANTHER" id="PTHR45528">
    <property type="entry name" value="SENSOR HISTIDINE KINASE CPXA"/>
    <property type="match status" value="1"/>
</dbReference>
<dbReference type="InterPro" id="IPR036097">
    <property type="entry name" value="HisK_dim/P_sf"/>
</dbReference>
<gene>
    <name evidence="12" type="ORF">H9661_09570</name>
</gene>
<dbReference type="InterPro" id="IPR004358">
    <property type="entry name" value="Sig_transdc_His_kin-like_C"/>
</dbReference>
<evidence type="ECO:0000313" key="12">
    <source>
        <dbReference type="EMBL" id="MBD7911603.1"/>
    </source>
</evidence>
<evidence type="ECO:0000313" key="13">
    <source>
        <dbReference type="Proteomes" id="UP000627781"/>
    </source>
</evidence>
<evidence type="ECO:0000256" key="1">
    <source>
        <dbReference type="ARBA" id="ARBA00000085"/>
    </source>
</evidence>
<dbReference type="GO" id="GO:0016301">
    <property type="term" value="F:kinase activity"/>
    <property type="evidence" value="ECO:0007669"/>
    <property type="project" value="UniProtKB-KW"/>
</dbReference>
<sequence length="262" mass="30285">MQKNKVEKINIALINKDVINLASIINKNILNQKKHNLDIIKRGKKLKEAILSISHDLRTPLTSIIGYLQLLKRSKLNSEQNEFVEIVLNRSDGLKKLICDFYELSILEISENKPNFQRVNISKVITECVLNYFEEFDKRNIVPKLKISKEVDYAYVDKLMLERIINNLLINALRYSNGDLSITVTASEWINISFKNGIFQNKMFDPTKLFEKFYTGDEARNKHGTGLGLYITKLLIEKMGGQVFAKLQDNMLDITILLMRKS</sequence>
<dbReference type="SUPFAM" id="SSF47384">
    <property type="entry name" value="Homodimeric domain of signal transducing histidine kinase"/>
    <property type="match status" value="1"/>
</dbReference>
<keyword evidence="8" id="KW-1133">Transmembrane helix</keyword>
<dbReference type="InterPro" id="IPR003594">
    <property type="entry name" value="HATPase_dom"/>
</dbReference>
<comment type="subcellular location">
    <subcellularLocation>
        <location evidence="2">Membrane</location>
        <topology evidence="2">Multi-pass membrane protein</topology>
    </subcellularLocation>
</comment>
<dbReference type="SMART" id="SM00388">
    <property type="entry name" value="HisKA"/>
    <property type="match status" value="1"/>
</dbReference>
<keyword evidence="10" id="KW-0472">Membrane</keyword>
<comment type="caution">
    <text evidence="12">The sequence shown here is derived from an EMBL/GenBank/DDBJ whole genome shotgun (WGS) entry which is preliminary data.</text>
</comment>
<dbReference type="Pfam" id="PF02518">
    <property type="entry name" value="HATPase_c"/>
    <property type="match status" value="1"/>
</dbReference>
<protein>
    <recommendedName>
        <fullName evidence="3">histidine kinase</fullName>
        <ecNumber evidence="3">2.7.13.3</ecNumber>
    </recommendedName>
</protein>
<dbReference type="InterPro" id="IPR005467">
    <property type="entry name" value="His_kinase_dom"/>
</dbReference>
<keyword evidence="4" id="KW-0597">Phosphoprotein</keyword>
<dbReference type="Proteomes" id="UP000627781">
    <property type="component" value="Unassembled WGS sequence"/>
</dbReference>
<evidence type="ECO:0000259" key="11">
    <source>
        <dbReference type="PROSITE" id="PS50109"/>
    </source>
</evidence>
<evidence type="ECO:0000256" key="2">
    <source>
        <dbReference type="ARBA" id="ARBA00004141"/>
    </source>
</evidence>
<proteinExistence type="predicted"/>
<dbReference type="PRINTS" id="PR00344">
    <property type="entry name" value="BCTRLSENSOR"/>
</dbReference>
<dbReference type="PROSITE" id="PS50109">
    <property type="entry name" value="HIS_KIN"/>
    <property type="match status" value="1"/>
</dbReference>
<evidence type="ECO:0000256" key="7">
    <source>
        <dbReference type="ARBA" id="ARBA00022777"/>
    </source>
</evidence>
<dbReference type="InterPro" id="IPR036890">
    <property type="entry name" value="HATPase_C_sf"/>
</dbReference>
<keyword evidence="9" id="KW-0902">Two-component regulatory system</keyword>
<dbReference type="Gene3D" id="3.30.565.10">
    <property type="entry name" value="Histidine kinase-like ATPase, C-terminal domain"/>
    <property type="match status" value="1"/>
</dbReference>
<organism evidence="12 13">
    <name type="scientific">Clostridium cibarium</name>
    <dbReference type="NCBI Taxonomy" id="2762247"/>
    <lineage>
        <taxon>Bacteria</taxon>
        <taxon>Bacillati</taxon>
        <taxon>Bacillota</taxon>
        <taxon>Clostridia</taxon>
        <taxon>Eubacteriales</taxon>
        <taxon>Clostridiaceae</taxon>
        <taxon>Clostridium</taxon>
    </lineage>
</organism>
<keyword evidence="5" id="KW-0808">Transferase</keyword>
<comment type="catalytic activity">
    <reaction evidence="1">
        <text>ATP + protein L-histidine = ADP + protein N-phospho-L-histidine.</text>
        <dbReference type="EC" id="2.7.13.3"/>
    </reaction>
</comment>
<keyword evidence="13" id="KW-1185">Reference proteome</keyword>
<evidence type="ECO:0000256" key="3">
    <source>
        <dbReference type="ARBA" id="ARBA00012438"/>
    </source>
</evidence>
<evidence type="ECO:0000256" key="6">
    <source>
        <dbReference type="ARBA" id="ARBA00022692"/>
    </source>
</evidence>
<keyword evidence="6" id="KW-0812">Transmembrane</keyword>
<dbReference type="SMART" id="SM00387">
    <property type="entry name" value="HATPase_c"/>
    <property type="match status" value="1"/>
</dbReference>
<reference evidence="12 13" key="1">
    <citation type="submission" date="2020-08" db="EMBL/GenBank/DDBJ databases">
        <title>A Genomic Blueprint of the Chicken Gut Microbiome.</title>
        <authorList>
            <person name="Gilroy R."/>
            <person name="Ravi A."/>
            <person name="Getino M."/>
            <person name="Pursley I."/>
            <person name="Horton D.L."/>
            <person name="Alikhan N.-F."/>
            <person name="Baker D."/>
            <person name="Gharbi K."/>
            <person name="Hall N."/>
            <person name="Watson M."/>
            <person name="Adriaenssens E.M."/>
            <person name="Foster-Nyarko E."/>
            <person name="Jarju S."/>
            <person name="Secka A."/>
            <person name="Antonio M."/>
            <person name="Oren A."/>
            <person name="Chaudhuri R."/>
            <person name="La Ragione R.M."/>
            <person name="Hildebrand F."/>
            <person name="Pallen M.J."/>
        </authorList>
    </citation>
    <scope>NUCLEOTIDE SEQUENCE [LARGE SCALE GENOMIC DNA]</scope>
    <source>
        <strain evidence="12 13">Sa3CVN1</strain>
    </source>
</reference>
<dbReference type="SUPFAM" id="SSF55874">
    <property type="entry name" value="ATPase domain of HSP90 chaperone/DNA topoisomerase II/histidine kinase"/>
    <property type="match status" value="1"/>
</dbReference>
<evidence type="ECO:0000256" key="10">
    <source>
        <dbReference type="ARBA" id="ARBA00023136"/>
    </source>
</evidence>
<dbReference type="PANTHER" id="PTHR45528:SF8">
    <property type="entry name" value="HISTIDINE KINASE"/>
    <property type="match status" value="1"/>
</dbReference>
<evidence type="ECO:0000256" key="5">
    <source>
        <dbReference type="ARBA" id="ARBA00022679"/>
    </source>
</evidence>
<dbReference type="InterPro" id="IPR050398">
    <property type="entry name" value="HssS/ArlS-like"/>
</dbReference>
<dbReference type="CDD" id="cd00082">
    <property type="entry name" value="HisKA"/>
    <property type="match status" value="1"/>
</dbReference>
<evidence type="ECO:0000256" key="8">
    <source>
        <dbReference type="ARBA" id="ARBA00022989"/>
    </source>
</evidence>
<dbReference type="Pfam" id="PF00512">
    <property type="entry name" value="HisKA"/>
    <property type="match status" value="1"/>
</dbReference>
<evidence type="ECO:0000256" key="9">
    <source>
        <dbReference type="ARBA" id="ARBA00023012"/>
    </source>
</evidence>
<dbReference type="EC" id="2.7.13.3" evidence="3"/>
<evidence type="ECO:0000256" key="4">
    <source>
        <dbReference type="ARBA" id="ARBA00022553"/>
    </source>
</evidence>
<feature type="domain" description="Histidine kinase" evidence="11">
    <location>
        <begin position="52"/>
        <end position="262"/>
    </location>
</feature>
<dbReference type="InterPro" id="IPR003661">
    <property type="entry name" value="HisK_dim/P_dom"/>
</dbReference>
<name>A0ABR8PTZ3_9CLOT</name>
<dbReference type="EMBL" id="JACSRA010000012">
    <property type="protein sequence ID" value="MBD7911603.1"/>
    <property type="molecule type" value="Genomic_DNA"/>
</dbReference>
<dbReference type="Gene3D" id="1.10.287.130">
    <property type="match status" value="1"/>
</dbReference>